<dbReference type="Gene3D" id="1.20.1600.10">
    <property type="entry name" value="Outer membrane efflux proteins (OEP)"/>
    <property type="match status" value="1"/>
</dbReference>
<evidence type="ECO:0000256" key="1">
    <source>
        <dbReference type="ARBA" id="ARBA00007613"/>
    </source>
</evidence>
<dbReference type="EMBL" id="JACHLP010000009">
    <property type="protein sequence ID" value="MBB4845359.1"/>
    <property type="molecule type" value="Genomic_DNA"/>
</dbReference>
<dbReference type="SUPFAM" id="SSF56954">
    <property type="entry name" value="Outer membrane efflux proteins (OEP)"/>
    <property type="match status" value="1"/>
</dbReference>
<dbReference type="PANTHER" id="PTHR30203:SF32">
    <property type="entry name" value="CATION EFFLUX SYSTEM PROTEIN CUSC"/>
    <property type="match status" value="1"/>
</dbReference>
<proteinExistence type="inferred from homology"/>
<comment type="caution">
    <text evidence="3">The sequence shown here is derived from an EMBL/GenBank/DDBJ whole genome shotgun (WGS) entry which is preliminary data.</text>
</comment>
<protein>
    <submittedName>
        <fullName evidence="3">Outer membrane protein TolC</fullName>
    </submittedName>
</protein>
<dbReference type="GO" id="GO:0015562">
    <property type="term" value="F:efflux transmembrane transporter activity"/>
    <property type="evidence" value="ECO:0007669"/>
    <property type="project" value="InterPro"/>
</dbReference>
<reference evidence="3 4" key="1">
    <citation type="submission" date="2020-08" db="EMBL/GenBank/DDBJ databases">
        <title>Functional genomics of gut bacteria from endangered species of beetles.</title>
        <authorList>
            <person name="Carlos-Shanley C."/>
        </authorList>
    </citation>
    <scope>NUCLEOTIDE SEQUENCE [LARGE SCALE GENOMIC DNA]</scope>
    <source>
        <strain evidence="3 4">S00239</strain>
    </source>
</reference>
<gene>
    <name evidence="3" type="ORF">HNP55_003909</name>
</gene>
<dbReference type="Gene3D" id="2.20.200.10">
    <property type="entry name" value="Outer membrane efflux proteins (OEP)"/>
    <property type="match status" value="1"/>
</dbReference>
<dbReference type="RefSeq" id="WP_184303269.1">
    <property type="nucleotide sequence ID" value="NZ_JACHLP010000009.1"/>
</dbReference>
<dbReference type="InterPro" id="IPR010131">
    <property type="entry name" value="MdtP/NodT-like"/>
</dbReference>
<dbReference type="Pfam" id="PF02321">
    <property type="entry name" value="OEP"/>
    <property type="match status" value="2"/>
</dbReference>
<keyword evidence="4" id="KW-1185">Reference proteome</keyword>
<organism evidence="3 4">
    <name type="scientific">Roseateles oligotrophus</name>
    <dbReference type="NCBI Taxonomy" id="1769250"/>
    <lineage>
        <taxon>Bacteria</taxon>
        <taxon>Pseudomonadati</taxon>
        <taxon>Pseudomonadota</taxon>
        <taxon>Betaproteobacteria</taxon>
        <taxon>Burkholderiales</taxon>
        <taxon>Sphaerotilaceae</taxon>
        <taxon>Roseateles</taxon>
    </lineage>
</organism>
<dbReference type="PANTHER" id="PTHR30203">
    <property type="entry name" value="OUTER MEMBRANE CATION EFFLUX PROTEIN"/>
    <property type="match status" value="1"/>
</dbReference>
<accession>A0A840LH59</accession>
<evidence type="ECO:0000313" key="4">
    <source>
        <dbReference type="Proteomes" id="UP000562027"/>
    </source>
</evidence>
<dbReference type="PROSITE" id="PS51257">
    <property type="entry name" value="PROKAR_LIPOPROTEIN"/>
    <property type="match status" value="1"/>
</dbReference>
<keyword evidence="2" id="KW-0175">Coiled coil</keyword>
<feature type="coiled-coil region" evidence="2">
    <location>
        <begin position="446"/>
        <end position="473"/>
    </location>
</feature>
<evidence type="ECO:0000256" key="2">
    <source>
        <dbReference type="SAM" id="Coils"/>
    </source>
</evidence>
<evidence type="ECO:0000313" key="3">
    <source>
        <dbReference type="EMBL" id="MBB4845359.1"/>
    </source>
</evidence>
<comment type="similarity">
    <text evidence="1">Belongs to the outer membrane factor (OMF) (TC 1.B.17) family.</text>
</comment>
<sequence>MLPTRTSPSLLALALLWAQVLTLGGCAAVAPPSQLPELQARLDTRLPAAAPLPQQALPAPSATTAWWQALQDPQLDALVQQAQARNLDLKAALASVKQARALAGLANREGGPQGSLGLSAQISRASLPEVDPYAQGLPRPPEQRLIGLSQSLSWELDLFGRVATAQAVAERELGMAQADLHAAQALLQAELVNRYVQMRTSQQGLALGQQQLELAEVRRQQLLARVKAGLADARELRAAEGEQALRIAEHAGLQAQLQQNLAAIALLCGQTPAALDLELAALRQPQALPILPLQHSLQLSEGLLQRLPQVARADAALRAGLGQQVLAERAHLPRLSLAATLGLNEGFSNLGQAGALRYAAGPTLQWDWLDAGRRHAREAAAQAGSERLWAQFEQTVLQALAEGESSLRGWRAQVIAWQETQTAELAATEAARYTRERHKLGLEPQLAALSSEAQRLDAQRRSLQQQAQALQAFVQVHLALGAWQPG</sequence>
<name>A0A840LH59_9BURK</name>
<dbReference type="AlphaFoldDB" id="A0A840LH59"/>
<dbReference type="InterPro" id="IPR003423">
    <property type="entry name" value="OMP_efflux"/>
</dbReference>
<dbReference type="Proteomes" id="UP000562027">
    <property type="component" value="Unassembled WGS sequence"/>
</dbReference>